<protein>
    <recommendedName>
        <fullName evidence="1">DUF4939 domain-containing protein</fullName>
    </recommendedName>
</protein>
<evidence type="ECO:0000259" key="1">
    <source>
        <dbReference type="Pfam" id="PF16297"/>
    </source>
</evidence>
<keyword evidence="3" id="KW-1185">Reference proteome</keyword>
<dbReference type="InterPro" id="IPR036875">
    <property type="entry name" value="Znf_CCHC_sf"/>
</dbReference>
<dbReference type="Proteomes" id="UP000472260">
    <property type="component" value="Unassembled WGS sequence"/>
</dbReference>
<reference evidence="2" key="2">
    <citation type="submission" date="2025-09" db="UniProtKB">
        <authorList>
            <consortium name="Ensembl"/>
        </authorList>
    </citation>
    <scope>IDENTIFICATION</scope>
</reference>
<dbReference type="PANTHER" id="PTHR15503:SF22">
    <property type="entry name" value="TRANSPOSON TY3-I GAG POLYPROTEIN"/>
    <property type="match status" value="1"/>
</dbReference>
<accession>A0A671P8V5</accession>
<dbReference type="AlphaFoldDB" id="A0A671P8V5"/>
<dbReference type="PANTHER" id="PTHR15503">
    <property type="entry name" value="LDOC1 RELATED"/>
    <property type="match status" value="1"/>
</dbReference>
<name>A0A671P8V5_9TELE</name>
<feature type="domain" description="DUF4939" evidence="1">
    <location>
        <begin position="34"/>
        <end position="119"/>
    </location>
</feature>
<dbReference type="GO" id="GO:0003676">
    <property type="term" value="F:nucleic acid binding"/>
    <property type="evidence" value="ECO:0007669"/>
    <property type="project" value="InterPro"/>
</dbReference>
<dbReference type="Ensembl" id="ENSSANT00000057795.1">
    <property type="protein sequence ID" value="ENSSANP00000054354.1"/>
    <property type="gene ID" value="ENSSANG00000027202.1"/>
</dbReference>
<proteinExistence type="predicted"/>
<dbReference type="GO" id="GO:0008270">
    <property type="term" value="F:zinc ion binding"/>
    <property type="evidence" value="ECO:0007669"/>
    <property type="project" value="InterPro"/>
</dbReference>
<organism evidence="2 3">
    <name type="scientific">Sinocyclocheilus anshuiensis</name>
    <dbReference type="NCBI Taxonomy" id="1608454"/>
    <lineage>
        <taxon>Eukaryota</taxon>
        <taxon>Metazoa</taxon>
        <taxon>Chordata</taxon>
        <taxon>Craniata</taxon>
        <taxon>Vertebrata</taxon>
        <taxon>Euteleostomi</taxon>
        <taxon>Actinopterygii</taxon>
        <taxon>Neopterygii</taxon>
        <taxon>Teleostei</taxon>
        <taxon>Ostariophysi</taxon>
        <taxon>Cypriniformes</taxon>
        <taxon>Cyprinidae</taxon>
        <taxon>Cyprininae</taxon>
        <taxon>Sinocyclocheilus</taxon>
    </lineage>
</organism>
<evidence type="ECO:0000313" key="2">
    <source>
        <dbReference type="Ensembl" id="ENSSANP00000054354.1"/>
    </source>
</evidence>
<dbReference type="Pfam" id="PF16297">
    <property type="entry name" value="DUF4939"/>
    <property type="match status" value="1"/>
</dbReference>
<evidence type="ECO:0000313" key="3">
    <source>
        <dbReference type="Proteomes" id="UP000472260"/>
    </source>
</evidence>
<dbReference type="InterPro" id="IPR032549">
    <property type="entry name" value="DUF4939"/>
</dbReference>
<sequence length="283" mass="31260">MDPRLPSTAEVLEELVSALRTSLTPVTTPSSASVSPMALPASYAGDAAVCGGFLLQVDLFIEMQPQKFTTERSKVAFLISLLNGKALEWARAIWNAKNAIINPYEAFKNNFKEVFGSTTGELSMSDQLLHLRQGSSTTSEYTLQFRTLAATSGWNEAALLSAYRQGLDPPLRVQMAIYDDSIRLEGFLQRATRISQQLSACQSHEVAHQPFASTSGPSVPEPMQMDSTRLTRAERARRLPAGLCLYCGAPGHFISFCPVKPPHSPSRKHPLLLRFWISPRYTR</sequence>
<reference evidence="2" key="1">
    <citation type="submission" date="2025-08" db="UniProtKB">
        <authorList>
            <consortium name="Ensembl"/>
        </authorList>
    </citation>
    <scope>IDENTIFICATION</scope>
</reference>
<dbReference type="InterPro" id="IPR032567">
    <property type="entry name" value="RTL1-rel"/>
</dbReference>
<dbReference type="SUPFAM" id="SSF57756">
    <property type="entry name" value="Retrovirus zinc finger-like domains"/>
    <property type="match status" value="1"/>
</dbReference>